<dbReference type="Proteomes" id="UP001195483">
    <property type="component" value="Unassembled WGS sequence"/>
</dbReference>
<dbReference type="EMBL" id="JAEAOA010002176">
    <property type="protein sequence ID" value="KAK3599732.1"/>
    <property type="molecule type" value="Genomic_DNA"/>
</dbReference>
<reference evidence="2" key="3">
    <citation type="submission" date="2023-05" db="EMBL/GenBank/DDBJ databases">
        <authorList>
            <person name="Smith C.H."/>
        </authorList>
    </citation>
    <scope>NUCLEOTIDE SEQUENCE</scope>
    <source>
        <strain evidence="2">CHS0354</strain>
        <tissue evidence="2">Mantle</tissue>
    </source>
</reference>
<evidence type="ECO:0000313" key="3">
    <source>
        <dbReference type="Proteomes" id="UP001195483"/>
    </source>
</evidence>
<sequence>MISPICILSFFSLYTLCLAVPFVHETEGGLDKIQLINEKLSDLQRALRQMELQKQNDIVQEDAVEPMGPSTLATTTEDANKDTNGGIDLQALKEALDKLRQGHDEKQEDVATFLETPIELPSDHQKEIDLTSSSNDWKKLAQEMQKQRDELFLLNGGNWAGVVPSEDNHKLVEVLRQKEIKLVENQLLGDVEKARKLGISVNDIISDMQKSSLLSKSPSLRR</sequence>
<evidence type="ECO:0000256" key="1">
    <source>
        <dbReference type="SAM" id="SignalP"/>
    </source>
</evidence>
<accession>A0AAE0W427</accession>
<keyword evidence="1" id="KW-0732">Signal</keyword>
<feature type="chain" id="PRO_5041937484" evidence="1">
    <location>
        <begin position="20"/>
        <end position="222"/>
    </location>
</feature>
<reference evidence="2" key="1">
    <citation type="journal article" date="2021" name="Genome Biol. Evol.">
        <title>A High-Quality Reference Genome for a Parasitic Bivalve with Doubly Uniparental Inheritance (Bivalvia: Unionida).</title>
        <authorList>
            <person name="Smith C.H."/>
        </authorList>
    </citation>
    <scope>NUCLEOTIDE SEQUENCE</scope>
    <source>
        <strain evidence="2">CHS0354</strain>
    </source>
</reference>
<organism evidence="2 3">
    <name type="scientific">Potamilus streckersoni</name>
    <dbReference type="NCBI Taxonomy" id="2493646"/>
    <lineage>
        <taxon>Eukaryota</taxon>
        <taxon>Metazoa</taxon>
        <taxon>Spiralia</taxon>
        <taxon>Lophotrochozoa</taxon>
        <taxon>Mollusca</taxon>
        <taxon>Bivalvia</taxon>
        <taxon>Autobranchia</taxon>
        <taxon>Heteroconchia</taxon>
        <taxon>Palaeoheterodonta</taxon>
        <taxon>Unionida</taxon>
        <taxon>Unionoidea</taxon>
        <taxon>Unionidae</taxon>
        <taxon>Ambleminae</taxon>
        <taxon>Lampsilini</taxon>
        <taxon>Potamilus</taxon>
    </lineage>
</organism>
<gene>
    <name evidence="2" type="ORF">CHS0354_037204</name>
</gene>
<protein>
    <submittedName>
        <fullName evidence="2">Uncharacterized protein</fullName>
    </submittedName>
</protein>
<comment type="caution">
    <text evidence="2">The sequence shown here is derived from an EMBL/GenBank/DDBJ whole genome shotgun (WGS) entry which is preliminary data.</text>
</comment>
<dbReference type="AlphaFoldDB" id="A0AAE0W427"/>
<feature type="signal peptide" evidence="1">
    <location>
        <begin position="1"/>
        <end position="19"/>
    </location>
</feature>
<reference evidence="2" key="2">
    <citation type="journal article" date="2021" name="Genome Biol. Evol.">
        <title>Developing a high-quality reference genome for a parasitic bivalve with doubly uniparental inheritance (Bivalvia: Unionida).</title>
        <authorList>
            <person name="Smith C.H."/>
        </authorList>
    </citation>
    <scope>NUCLEOTIDE SEQUENCE</scope>
    <source>
        <strain evidence="2">CHS0354</strain>
        <tissue evidence="2">Mantle</tissue>
    </source>
</reference>
<proteinExistence type="predicted"/>
<keyword evidence="3" id="KW-1185">Reference proteome</keyword>
<name>A0AAE0W427_9BIVA</name>
<evidence type="ECO:0000313" key="2">
    <source>
        <dbReference type="EMBL" id="KAK3599732.1"/>
    </source>
</evidence>